<dbReference type="GO" id="GO:0004016">
    <property type="term" value="F:adenylate cyclase activity"/>
    <property type="evidence" value="ECO:0007669"/>
    <property type="project" value="TreeGrafter"/>
</dbReference>
<dbReference type="EMBL" id="CP002959">
    <property type="protein sequence ID" value="AFM13857.1"/>
    <property type="molecule type" value="Genomic_DNA"/>
</dbReference>
<dbReference type="GO" id="GO:0004383">
    <property type="term" value="F:guanylate cyclase activity"/>
    <property type="evidence" value="ECO:0007669"/>
    <property type="project" value="TreeGrafter"/>
</dbReference>
<gene>
    <name evidence="10" type="ordered locus">Turpa_3218</name>
</gene>
<dbReference type="Proteomes" id="UP000006048">
    <property type="component" value="Chromosome"/>
</dbReference>
<comment type="similarity">
    <text evidence="7">Belongs to the adenylyl cyclase class-4/guanylyl cyclase family.</text>
</comment>
<dbReference type="STRING" id="869212.Turpa_3218"/>
<organism evidence="10 11">
    <name type="scientific">Turneriella parva (strain ATCC BAA-1111 / DSM 21527 / NCTC 11395 / H)</name>
    <name type="common">Leptospira parva</name>
    <dbReference type="NCBI Taxonomy" id="869212"/>
    <lineage>
        <taxon>Bacteria</taxon>
        <taxon>Pseudomonadati</taxon>
        <taxon>Spirochaetota</taxon>
        <taxon>Spirochaetia</taxon>
        <taxon>Leptospirales</taxon>
        <taxon>Leptospiraceae</taxon>
        <taxon>Turneriella</taxon>
    </lineage>
</organism>
<dbReference type="PROSITE" id="PS50125">
    <property type="entry name" value="GUANYLATE_CYCLASE_2"/>
    <property type="match status" value="1"/>
</dbReference>
<proteinExistence type="inferred from homology"/>
<protein>
    <submittedName>
        <fullName evidence="10">Adenylate/guanylate cyclase</fullName>
    </submittedName>
</protein>
<dbReference type="SMART" id="SM00044">
    <property type="entry name" value="CYCc"/>
    <property type="match status" value="1"/>
</dbReference>
<dbReference type="AlphaFoldDB" id="I4B9A0"/>
<evidence type="ECO:0000313" key="11">
    <source>
        <dbReference type="Proteomes" id="UP000006048"/>
    </source>
</evidence>
<feature type="transmembrane region" description="Helical" evidence="8">
    <location>
        <begin position="114"/>
        <end position="131"/>
    </location>
</feature>
<feature type="transmembrane region" description="Helical" evidence="8">
    <location>
        <begin position="138"/>
        <end position="155"/>
    </location>
</feature>
<dbReference type="PATRIC" id="fig|869212.3.peg.3247"/>
<dbReference type="HOGENOM" id="CLU_001072_14_1_12"/>
<evidence type="ECO:0000256" key="8">
    <source>
        <dbReference type="SAM" id="Phobius"/>
    </source>
</evidence>
<dbReference type="GO" id="GO:0035556">
    <property type="term" value="P:intracellular signal transduction"/>
    <property type="evidence" value="ECO:0007669"/>
    <property type="project" value="InterPro"/>
</dbReference>
<dbReference type="KEGG" id="tpx:Turpa_3218"/>
<feature type="transmembrane region" description="Helical" evidence="8">
    <location>
        <begin position="175"/>
        <end position="193"/>
    </location>
</feature>
<keyword evidence="3" id="KW-0547">Nucleotide-binding</keyword>
<evidence type="ECO:0000256" key="4">
    <source>
        <dbReference type="ARBA" id="ARBA00022989"/>
    </source>
</evidence>
<dbReference type="InterPro" id="IPR050401">
    <property type="entry name" value="Cyclic_nucleotide_synthase"/>
</dbReference>
<keyword evidence="11" id="KW-1185">Reference proteome</keyword>
<dbReference type="PANTHER" id="PTHR11920:SF335">
    <property type="entry name" value="GUANYLATE CYCLASE"/>
    <property type="match status" value="1"/>
</dbReference>
<dbReference type="GO" id="GO:0000166">
    <property type="term" value="F:nucleotide binding"/>
    <property type="evidence" value="ECO:0007669"/>
    <property type="project" value="UniProtKB-KW"/>
</dbReference>
<accession>I4B9A0</accession>
<dbReference type="PROSITE" id="PS00452">
    <property type="entry name" value="GUANYLATE_CYCLASE_1"/>
    <property type="match status" value="1"/>
</dbReference>
<reference evidence="10 11" key="1">
    <citation type="submission" date="2012-06" db="EMBL/GenBank/DDBJ databases">
        <title>The complete chromosome of genome of Turneriella parva DSM 21527.</title>
        <authorList>
            <consortium name="US DOE Joint Genome Institute (JGI-PGF)"/>
            <person name="Lucas S."/>
            <person name="Han J."/>
            <person name="Lapidus A."/>
            <person name="Bruce D."/>
            <person name="Goodwin L."/>
            <person name="Pitluck S."/>
            <person name="Peters L."/>
            <person name="Kyrpides N."/>
            <person name="Mavromatis K."/>
            <person name="Ivanova N."/>
            <person name="Mikhailova N."/>
            <person name="Chertkov O."/>
            <person name="Detter J.C."/>
            <person name="Tapia R."/>
            <person name="Han C."/>
            <person name="Land M."/>
            <person name="Hauser L."/>
            <person name="Markowitz V."/>
            <person name="Cheng J.-F."/>
            <person name="Hugenholtz P."/>
            <person name="Woyke T."/>
            <person name="Wu D."/>
            <person name="Gronow S."/>
            <person name="Wellnitz S."/>
            <person name="Brambilla E."/>
            <person name="Klenk H.-P."/>
            <person name="Eisen J.A."/>
        </authorList>
    </citation>
    <scope>NUCLEOTIDE SEQUENCE [LARGE SCALE GENOMIC DNA]</scope>
    <source>
        <strain evidence="11">ATCC BAA-1111 / DSM 21527 / NCTC 11395 / H</strain>
    </source>
</reference>
<dbReference type="RefSeq" id="WP_014804357.1">
    <property type="nucleotide sequence ID" value="NC_018020.1"/>
</dbReference>
<keyword evidence="2 8" id="KW-0812">Transmembrane</keyword>
<dbReference type="Gene3D" id="3.30.70.1230">
    <property type="entry name" value="Nucleotide cyclase"/>
    <property type="match status" value="1"/>
</dbReference>
<evidence type="ECO:0000259" key="9">
    <source>
        <dbReference type="PROSITE" id="PS50125"/>
    </source>
</evidence>
<evidence type="ECO:0000256" key="6">
    <source>
        <dbReference type="ARBA" id="ARBA00023239"/>
    </source>
</evidence>
<keyword evidence="5 8" id="KW-0472">Membrane</keyword>
<dbReference type="CDD" id="cd07302">
    <property type="entry name" value="CHD"/>
    <property type="match status" value="1"/>
</dbReference>
<dbReference type="GO" id="GO:0005886">
    <property type="term" value="C:plasma membrane"/>
    <property type="evidence" value="ECO:0007669"/>
    <property type="project" value="TreeGrafter"/>
</dbReference>
<keyword evidence="4 8" id="KW-1133">Transmembrane helix</keyword>
<dbReference type="GO" id="GO:0001653">
    <property type="term" value="F:peptide receptor activity"/>
    <property type="evidence" value="ECO:0007669"/>
    <property type="project" value="TreeGrafter"/>
</dbReference>
<evidence type="ECO:0000256" key="5">
    <source>
        <dbReference type="ARBA" id="ARBA00023136"/>
    </source>
</evidence>
<comment type="subcellular location">
    <subcellularLocation>
        <location evidence="1">Membrane</location>
    </subcellularLocation>
</comment>
<feature type="domain" description="Guanylate cyclase" evidence="9">
    <location>
        <begin position="241"/>
        <end position="363"/>
    </location>
</feature>
<keyword evidence="6 7" id="KW-0456">Lyase</keyword>
<evidence type="ECO:0000256" key="1">
    <source>
        <dbReference type="ARBA" id="ARBA00004370"/>
    </source>
</evidence>
<sequence length="407" mass="45851">MASVLNFFRRQLTAYRNLGVEPGMADFEKRSHYIFNFMLALTLAITVVYATIPYFVLNITHVGLNHVINGSLFIGYAFCVALVYFRKPLASRLIFTTLVQGHIFVFTLLLGWQIGNYLFYLALPALPYVLFHKSRFGIAYAFLTGILGFGASFAVKKYNLQFVAVTPAMYDGLFLIAFASSFSVVFMVVRLFFKLSRETEIRLQHEKRRSERLLLNILPAEIAERLQNGENTIADHYPKVYVLFADIVGFTQLSSQTTPDEVVRRLNEVFSLIDILVEKYDVEKIKTIGDAYMVVAGIPKSRHDDAGRILGFAKEMLEMVKTMNALELRIGIDVGEATAGVIGTKKFIFDLWGDTVNTASRMESHGEPGKIHVTERVVAGLGGEFAIEERGKIIIKGKGEMKTFFVR</sequence>
<name>I4B9A0_TURPD</name>
<dbReference type="PANTHER" id="PTHR11920">
    <property type="entry name" value="GUANYLYL CYCLASE"/>
    <property type="match status" value="1"/>
</dbReference>
<dbReference type="InterPro" id="IPR018297">
    <property type="entry name" value="A/G_cyclase_CS"/>
</dbReference>
<dbReference type="InterPro" id="IPR001054">
    <property type="entry name" value="A/G_cyclase"/>
</dbReference>
<evidence type="ECO:0000313" key="10">
    <source>
        <dbReference type="EMBL" id="AFM13857.1"/>
    </source>
</evidence>
<dbReference type="OrthoDB" id="20101at2"/>
<feature type="transmembrane region" description="Helical" evidence="8">
    <location>
        <begin position="67"/>
        <end position="85"/>
    </location>
</feature>
<evidence type="ECO:0000256" key="2">
    <source>
        <dbReference type="ARBA" id="ARBA00022692"/>
    </source>
</evidence>
<feature type="transmembrane region" description="Helical" evidence="8">
    <location>
        <begin position="33"/>
        <end position="55"/>
    </location>
</feature>
<dbReference type="GO" id="GO:0007168">
    <property type="term" value="P:receptor guanylyl cyclase signaling pathway"/>
    <property type="evidence" value="ECO:0007669"/>
    <property type="project" value="TreeGrafter"/>
</dbReference>
<evidence type="ECO:0000256" key="7">
    <source>
        <dbReference type="RuleBase" id="RU000405"/>
    </source>
</evidence>
<dbReference type="Pfam" id="PF00211">
    <property type="entry name" value="Guanylate_cyc"/>
    <property type="match status" value="1"/>
</dbReference>
<dbReference type="InterPro" id="IPR029787">
    <property type="entry name" value="Nucleotide_cyclase"/>
</dbReference>
<evidence type="ECO:0000256" key="3">
    <source>
        <dbReference type="ARBA" id="ARBA00022741"/>
    </source>
</evidence>
<dbReference type="SUPFAM" id="SSF55073">
    <property type="entry name" value="Nucleotide cyclase"/>
    <property type="match status" value="1"/>
</dbReference>